<protein>
    <submittedName>
        <fullName evidence="1">Uncharacterized protein</fullName>
    </submittedName>
</protein>
<organism evidence="1">
    <name type="scientific">Zea mays</name>
    <name type="common">Maize</name>
    <dbReference type="NCBI Taxonomy" id="4577"/>
    <lineage>
        <taxon>Eukaryota</taxon>
        <taxon>Viridiplantae</taxon>
        <taxon>Streptophyta</taxon>
        <taxon>Embryophyta</taxon>
        <taxon>Tracheophyta</taxon>
        <taxon>Spermatophyta</taxon>
        <taxon>Magnoliopsida</taxon>
        <taxon>Liliopsida</taxon>
        <taxon>Poales</taxon>
        <taxon>Poaceae</taxon>
        <taxon>PACMAD clade</taxon>
        <taxon>Panicoideae</taxon>
        <taxon>Andropogonodae</taxon>
        <taxon>Andropogoneae</taxon>
        <taxon>Tripsacinae</taxon>
        <taxon>Zea</taxon>
    </lineage>
</organism>
<gene>
    <name evidence="1" type="ORF">Zm00014a_022535</name>
</gene>
<reference evidence="1" key="1">
    <citation type="journal article" date="2018" name="Nat. Genet.">
        <title>Extensive intraspecific gene order and gene structural variations between Mo17 and other maize genomes.</title>
        <authorList>
            <person name="Sun S."/>
            <person name="Zhou Y."/>
            <person name="Chen J."/>
            <person name="Shi J."/>
            <person name="Zhao H."/>
            <person name="Zhao H."/>
            <person name="Song W."/>
            <person name="Zhang M."/>
            <person name="Cui Y."/>
            <person name="Dong X."/>
            <person name="Liu H."/>
            <person name="Ma X."/>
            <person name="Jiao Y."/>
            <person name="Wang B."/>
            <person name="Wei X."/>
            <person name="Stein J.C."/>
            <person name="Glaubitz J.C."/>
            <person name="Lu F."/>
            <person name="Yu G."/>
            <person name="Liang C."/>
            <person name="Fengler K."/>
            <person name="Li B."/>
            <person name="Rafalski A."/>
            <person name="Schnable P.S."/>
            <person name="Ware D.H."/>
            <person name="Buckler E.S."/>
            <person name="Lai J."/>
        </authorList>
    </citation>
    <scope>NUCLEOTIDE SEQUENCE [LARGE SCALE GENOMIC DNA]</scope>
    <source>
        <tissue evidence="1">Seedling</tissue>
    </source>
</reference>
<dbReference type="EMBL" id="NCVQ01000001">
    <property type="protein sequence ID" value="PWZ56590.1"/>
    <property type="molecule type" value="Genomic_DNA"/>
</dbReference>
<accession>A0A317YD87</accession>
<dbReference type="AlphaFoldDB" id="A0A317YD87"/>
<evidence type="ECO:0000313" key="1">
    <source>
        <dbReference type="EMBL" id="PWZ56590.1"/>
    </source>
</evidence>
<sequence length="99" mass="10443">MAHRSFSGPPETLSPPFSPLCPWIRGLFPATELAVAPSSSLPNTGDPRGTLARARLNSGDLTAVERSGIACSRMFLGLIPSVRFRSNGSDPLGPLPVRS</sequence>
<proteinExistence type="predicted"/>
<dbReference type="Proteomes" id="UP000251960">
    <property type="component" value="Chromosome 1"/>
</dbReference>
<comment type="caution">
    <text evidence="1">The sequence shown here is derived from an EMBL/GenBank/DDBJ whole genome shotgun (WGS) entry which is preliminary data.</text>
</comment>
<name>A0A317YD87_MAIZE</name>